<dbReference type="InterPro" id="IPR021109">
    <property type="entry name" value="Peptidase_aspartic_dom_sf"/>
</dbReference>
<dbReference type="Pfam" id="PF13650">
    <property type="entry name" value="Asp_protease_2"/>
    <property type="match status" value="1"/>
</dbReference>
<name>A0A5D3C600_CUCMM</name>
<reference evidence="1 2" key="1">
    <citation type="submission" date="2019-08" db="EMBL/GenBank/DDBJ databases">
        <title>Draft genome sequences of two oriental melons (Cucumis melo L. var makuwa).</title>
        <authorList>
            <person name="Kwon S.-Y."/>
        </authorList>
    </citation>
    <scope>NUCLEOTIDE SEQUENCE [LARGE SCALE GENOMIC DNA]</scope>
    <source>
        <strain evidence="2">cv. Chang Bougi</strain>
        <tissue evidence="1">Leaf</tissue>
    </source>
</reference>
<dbReference type="Gene3D" id="2.40.70.10">
    <property type="entry name" value="Acid Proteases"/>
    <property type="match status" value="1"/>
</dbReference>
<gene>
    <name evidence="1" type="ORF">E5676_scaffold98G002720</name>
</gene>
<evidence type="ECO:0000313" key="1">
    <source>
        <dbReference type="EMBL" id="TYK05776.1"/>
    </source>
</evidence>
<dbReference type="CDD" id="cd00303">
    <property type="entry name" value="retropepsin_like"/>
    <property type="match status" value="1"/>
</dbReference>
<proteinExistence type="predicted"/>
<sequence length="232" mass="25919">MHAMLTAMYEDHQRQLGGSKLTGVSTGKRKVRTEEVVEEEADEAETSMSIETGAGQDRIKFKKLEMPVFNGEDLNGGSRREQPFQRWTDSKLQARRDKGLCYRCDEPFSKAHRCKNKELRLCVVSDNLDDAEMEDIMNKGGMVEVSPVVELSLNSVVGLTAPGTFKVKGMVEDREIMIMIDCGATHNFISLKLVEELNIPIAETTNYGLIMGSEKAVQGRGMCKGSQWGFRC</sequence>
<organism evidence="1 2">
    <name type="scientific">Cucumis melo var. makuwa</name>
    <name type="common">Oriental melon</name>
    <dbReference type="NCBI Taxonomy" id="1194695"/>
    <lineage>
        <taxon>Eukaryota</taxon>
        <taxon>Viridiplantae</taxon>
        <taxon>Streptophyta</taxon>
        <taxon>Embryophyta</taxon>
        <taxon>Tracheophyta</taxon>
        <taxon>Spermatophyta</taxon>
        <taxon>Magnoliopsida</taxon>
        <taxon>eudicotyledons</taxon>
        <taxon>Gunneridae</taxon>
        <taxon>Pentapetalae</taxon>
        <taxon>rosids</taxon>
        <taxon>fabids</taxon>
        <taxon>Cucurbitales</taxon>
        <taxon>Cucurbitaceae</taxon>
        <taxon>Benincaseae</taxon>
        <taxon>Cucumis</taxon>
    </lineage>
</organism>
<dbReference type="AlphaFoldDB" id="A0A5D3C600"/>
<accession>A0A5D3C600</accession>
<evidence type="ECO:0000313" key="2">
    <source>
        <dbReference type="Proteomes" id="UP000321947"/>
    </source>
</evidence>
<protein>
    <submittedName>
        <fullName evidence="1">Ty3-gypsy retrotransposon protein</fullName>
    </submittedName>
</protein>
<dbReference type="Proteomes" id="UP000321947">
    <property type="component" value="Unassembled WGS sequence"/>
</dbReference>
<dbReference type="EMBL" id="SSTD01013776">
    <property type="protein sequence ID" value="TYK05776.1"/>
    <property type="molecule type" value="Genomic_DNA"/>
</dbReference>
<comment type="caution">
    <text evidence="1">The sequence shown here is derived from an EMBL/GenBank/DDBJ whole genome shotgun (WGS) entry which is preliminary data.</text>
</comment>